<name>A0A6A5SGL0_9PLEO</name>
<feature type="region of interest" description="Disordered" evidence="1">
    <location>
        <begin position="1"/>
        <end position="24"/>
    </location>
</feature>
<dbReference type="EMBL" id="ML976095">
    <property type="protein sequence ID" value="KAF1938804.1"/>
    <property type="molecule type" value="Genomic_DNA"/>
</dbReference>
<dbReference type="AlphaFoldDB" id="A0A6A5SGL0"/>
<evidence type="ECO:0000256" key="1">
    <source>
        <dbReference type="SAM" id="MobiDB-lite"/>
    </source>
</evidence>
<evidence type="ECO:0000313" key="3">
    <source>
        <dbReference type="Proteomes" id="UP000800038"/>
    </source>
</evidence>
<feature type="compositionally biased region" description="Polar residues" evidence="1">
    <location>
        <begin position="1"/>
        <end position="11"/>
    </location>
</feature>
<dbReference type="Proteomes" id="UP000800038">
    <property type="component" value="Unassembled WGS sequence"/>
</dbReference>
<reference evidence="2" key="1">
    <citation type="journal article" date="2020" name="Stud. Mycol.">
        <title>101 Dothideomycetes genomes: a test case for predicting lifestyles and emergence of pathogens.</title>
        <authorList>
            <person name="Haridas S."/>
            <person name="Albert R."/>
            <person name="Binder M."/>
            <person name="Bloem J."/>
            <person name="Labutti K."/>
            <person name="Salamov A."/>
            <person name="Andreopoulos B."/>
            <person name="Baker S."/>
            <person name="Barry K."/>
            <person name="Bills G."/>
            <person name="Bluhm B."/>
            <person name="Cannon C."/>
            <person name="Castanera R."/>
            <person name="Culley D."/>
            <person name="Daum C."/>
            <person name="Ezra D."/>
            <person name="Gonzalez J."/>
            <person name="Henrissat B."/>
            <person name="Kuo A."/>
            <person name="Liang C."/>
            <person name="Lipzen A."/>
            <person name="Lutzoni F."/>
            <person name="Magnuson J."/>
            <person name="Mondo S."/>
            <person name="Nolan M."/>
            <person name="Ohm R."/>
            <person name="Pangilinan J."/>
            <person name="Park H.-J."/>
            <person name="Ramirez L."/>
            <person name="Alfaro M."/>
            <person name="Sun H."/>
            <person name="Tritt A."/>
            <person name="Yoshinaga Y."/>
            <person name="Zwiers L.-H."/>
            <person name="Turgeon B."/>
            <person name="Goodwin S."/>
            <person name="Spatafora J."/>
            <person name="Crous P."/>
            <person name="Grigoriev I."/>
        </authorList>
    </citation>
    <scope>NUCLEOTIDE SEQUENCE</scope>
    <source>
        <strain evidence="2">CBS 161.51</strain>
    </source>
</reference>
<keyword evidence="3" id="KW-1185">Reference proteome</keyword>
<sequence length="180" mass="20480">MAQHMLNSYESKCTKSPEPAESNGEIAQYRKSQDAVDDDNTLFFSKVSRRRRDPITATDAGGKKEKAARSHARYASNTIVKKSKKTKTNEKFYAQGKRNGPYIDNTVGWSCDHPRTPPNIIREMSRNTGIYGDSCFCSLARMSCRSRKKSNSRDRLSWPLVSLDHTSAVQQVNKSRRWIV</sequence>
<feature type="region of interest" description="Disordered" evidence="1">
    <location>
        <begin position="54"/>
        <end position="73"/>
    </location>
</feature>
<evidence type="ECO:0000313" key="2">
    <source>
        <dbReference type="EMBL" id="KAF1938804.1"/>
    </source>
</evidence>
<accession>A0A6A5SGL0</accession>
<organism evidence="2 3">
    <name type="scientific">Clathrospora elynae</name>
    <dbReference type="NCBI Taxonomy" id="706981"/>
    <lineage>
        <taxon>Eukaryota</taxon>
        <taxon>Fungi</taxon>
        <taxon>Dikarya</taxon>
        <taxon>Ascomycota</taxon>
        <taxon>Pezizomycotina</taxon>
        <taxon>Dothideomycetes</taxon>
        <taxon>Pleosporomycetidae</taxon>
        <taxon>Pleosporales</taxon>
        <taxon>Diademaceae</taxon>
        <taxon>Clathrospora</taxon>
    </lineage>
</organism>
<protein>
    <submittedName>
        <fullName evidence="2">Uncharacterized protein</fullName>
    </submittedName>
</protein>
<gene>
    <name evidence="2" type="ORF">EJ02DRAFT_468626</name>
</gene>
<proteinExistence type="predicted"/>